<organism evidence="2 3">
    <name type="scientific">Scomber scombrus</name>
    <name type="common">Atlantic mackerel</name>
    <name type="synonym">Scomber vernalis</name>
    <dbReference type="NCBI Taxonomy" id="13677"/>
    <lineage>
        <taxon>Eukaryota</taxon>
        <taxon>Metazoa</taxon>
        <taxon>Chordata</taxon>
        <taxon>Craniata</taxon>
        <taxon>Vertebrata</taxon>
        <taxon>Euteleostomi</taxon>
        <taxon>Actinopterygii</taxon>
        <taxon>Neopterygii</taxon>
        <taxon>Teleostei</taxon>
        <taxon>Neoteleostei</taxon>
        <taxon>Acanthomorphata</taxon>
        <taxon>Pelagiaria</taxon>
        <taxon>Scombriformes</taxon>
        <taxon>Scombridae</taxon>
        <taxon>Scomber</taxon>
    </lineage>
</organism>
<keyword evidence="3" id="KW-1185">Reference proteome</keyword>
<proteinExistence type="predicted"/>
<feature type="region of interest" description="Disordered" evidence="1">
    <location>
        <begin position="97"/>
        <end position="116"/>
    </location>
</feature>
<dbReference type="Proteomes" id="UP001314229">
    <property type="component" value="Unassembled WGS sequence"/>
</dbReference>
<comment type="caution">
    <text evidence="2">The sequence shown here is derived from an EMBL/GenBank/DDBJ whole genome shotgun (WGS) entry which is preliminary data.</text>
</comment>
<gene>
    <name evidence="2" type="ORF">FSCOSCO3_A005502</name>
</gene>
<evidence type="ECO:0000313" key="3">
    <source>
        <dbReference type="Proteomes" id="UP001314229"/>
    </source>
</evidence>
<feature type="compositionally biased region" description="Low complexity" evidence="1">
    <location>
        <begin position="100"/>
        <end position="116"/>
    </location>
</feature>
<feature type="compositionally biased region" description="Basic and acidic residues" evidence="1">
    <location>
        <begin position="15"/>
        <end position="41"/>
    </location>
</feature>
<evidence type="ECO:0000256" key="1">
    <source>
        <dbReference type="SAM" id="MobiDB-lite"/>
    </source>
</evidence>
<feature type="compositionally biased region" description="Basic and acidic residues" evidence="1">
    <location>
        <begin position="54"/>
        <end position="70"/>
    </location>
</feature>
<accession>A0AAV1PVE3</accession>
<sequence>MSRCGYFVNRRLDEVGPMKQSKDLKRETESERAKGQRDQRGRKCLNGTTLGRNWTEKKERRERRGPVETKDVFKKSEEDEIDADLQIMMEKLRGHLFARSPLPDSTPPSLSLFDSA</sequence>
<dbReference type="EMBL" id="CAWUFR010000293">
    <property type="protein sequence ID" value="CAK6975288.1"/>
    <property type="molecule type" value="Genomic_DNA"/>
</dbReference>
<name>A0AAV1PVE3_SCOSC</name>
<reference evidence="2 3" key="1">
    <citation type="submission" date="2024-01" db="EMBL/GenBank/DDBJ databases">
        <authorList>
            <person name="Alioto T."/>
            <person name="Alioto T."/>
            <person name="Gomez Garrido J."/>
        </authorList>
    </citation>
    <scope>NUCLEOTIDE SEQUENCE [LARGE SCALE GENOMIC DNA]</scope>
</reference>
<feature type="region of interest" description="Disordered" evidence="1">
    <location>
        <begin position="15"/>
        <end position="70"/>
    </location>
</feature>
<dbReference type="AlphaFoldDB" id="A0AAV1PVE3"/>
<evidence type="ECO:0000313" key="2">
    <source>
        <dbReference type="EMBL" id="CAK6975288.1"/>
    </source>
</evidence>
<protein>
    <submittedName>
        <fullName evidence="2">Uncharacterized protein</fullName>
    </submittedName>
</protein>